<evidence type="ECO:0000256" key="3">
    <source>
        <dbReference type="ARBA" id="ARBA00022963"/>
    </source>
</evidence>
<feature type="domain" description="3-hydroxyacyl-CoA dehydrogenase NAD binding" evidence="9">
    <location>
        <begin position="6"/>
        <end position="193"/>
    </location>
</feature>
<dbReference type="CDD" id="cd06558">
    <property type="entry name" value="crotonase-like"/>
    <property type="match status" value="1"/>
</dbReference>
<dbReference type="Pfam" id="PF02737">
    <property type="entry name" value="3HCDH_N"/>
    <property type="match status" value="1"/>
</dbReference>
<keyword evidence="3" id="KW-0442">Lipid degradation</keyword>
<protein>
    <submittedName>
        <fullName evidence="10">3-hydroxyacyl-CoA dehydrogenase</fullName>
    </submittedName>
</protein>
<dbReference type="EMBL" id="CP022110">
    <property type="protein sequence ID" value="ASG19865.1"/>
    <property type="molecule type" value="Genomic_DNA"/>
</dbReference>
<evidence type="ECO:0000259" key="9">
    <source>
        <dbReference type="Pfam" id="PF02737"/>
    </source>
</evidence>
<dbReference type="Gene3D" id="3.90.226.10">
    <property type="entry name" value="2-enoyl-CoA Hydratase, Chain A, domain 1"/>
    <property type="match status" value="1"/>
</dbReference>
<dbReference type="RefSeq" id="WP_088870812.1">
    <property type="nucleotide sequence ID" value="NZ_CP022110.1"/>
</dbReference>
<evidence type="ECO:0000256" key="7">
    <source>
        <dbReference type="ARBA" id="ARBA00049556"/>
    </source>
</evidence>
<evidence type="ECO:0000256" key="6">
    <source>
        <dbReference type="ARBA" id="ARBA00023098"/>
    </source>
</evidence>
<keyword evidence="6" id="KW-0443">Lipid metabolism</keyword>
<evidence type="ECO:0000256" key="2">
    <source>
        <dbReference type="ARBA" id="ARBA00022832"/>
    </source>
</evidence>
<keyword evidence="4" id="KW-0560">Oxidoreductase</keyword>
<dbReference type="InterPro" id="IPR006108">
    <property type="entry name" value="3HC_DH_C"/>
</dbReference>
<dbReference type="Pfam" id="PF00378">
    <property type="entry name" value="ECH_1"/>
    <property type="match status" value="1"/>
</dbReference>
<evidence type="ECO:0000256" key="1">
    <source>
        <dbReference type="ARBA" id="ARBA00005005"/>
    </source>
</evidence>
<dbReference type="Pfam" id="PF00725">
    <property type="entry name" value="3HCDH"/>
    <property type="match status" value="1"/>
</dbReference>
<proteinExistence type="predicted"/>
<dbReference type="InterPro" id="IPR036291">
    <property type="entry name" value="NAD(P)-bd_dom_sf"/>
</dbReference>
<dbReference type="GO" id="GO:0006635">
    <property type="term" value="P:fatty acid beta-oxidation"/>
    <property type="evidence" value="ECO:0007669"/>
    <property type="project" value="UniProtKB-UniPathway"/>
</dbReference>
<gene>
    <name evidence="10" type="ORF">Y958_02730</name>
</gene>
<dbReference type="Gene3D" id="3.40.50.720">
    <property type="entry name" value="NAD(P)-binding Rossmann-like Domain"/>
    <property type="match status" value="1"/>
</dbReference>
<dbReference type="Proteomes" id="UP000197153">
    <property type="component" value="Chromosome 1"/>
</dbReference>
<keyword evidence="2" id="KW-0276">Fatty acid metabolism</keyword>
<dbReference type="InterPro" id="IPR029045">
    <property type="entry name" value="ClpP/crotonase-like_dom_sf"/>
</dbReference>
<dbReference type="InterPro" id="IPR001753">
    <property type="entry name" value="Enoyl-CoA_hydra/iso"/>
</dbReference>
<evidence type="ECO:0000259" key="8">
    <source>
        <dbReference type="Pfam" id="PF00725"/>
    </source>
</evidence>
<dbReference type="SUPFAM" id="SSF52096">
    <property type="entry name" value="ClpP/crotonase"/>
    <property type="match status" value="1"/>
</dbReference>
<dbReference type="SUPFAM" id="SSF48179">
    <property type="entry name" value="6-phosphogluconate dehydrogenase C-terminal domain-like"/>
    <property type="match status" value="2"/>
</dbReference>
<comment type="pathway">
    <text evidence="1">Lipid metabolism; fatty acid beta-oxidation.</text>
</comment>
<dbReference type="SUPFAM" id="SSF51735">
    <property type="entry name" value="NAD(P)-binding Rossmann-fold domains"/>
    <property type="match status" value="1"/>
</dbReference>
<keyword evidence="11" id="KW-1185">Reference proteome</keyword>
<sequence length="780" mass="84236">MEIKSAAVIGAGVMGSGIAAHIANAGIPVFLLDIVPQAVKDSGGDRSVVAKGAVEKLLKGEPAAFMHRDAARLVTPGNTEDDLEKLKDVDWIIEAVIENKDIKHALYRRLDAVRKPGSVVSSNTSTIPLEILLEGASEQFAADFMITHFFNPPRYMRLLEIVAGPKTRKDAVDTIRKVCDVRLGKGVVHCKDTPGFIANRIGTYWFQAAVNAAEDLGLTVEETDLVTGKPMGLPKTGTFGLLDLVGIDLGPHIAKSLLSTLPEQDDYRRVYRENPLQAKMIADGYTGRKGKGGFYRQTKTPDGKRIRETIDLKTGAYRPTVKAELASAKERSLKGLVTHSDKGGQYAWKVLSQALAYAASLVPEIADTILDVDAAMRLGYNWKQGPFEMIDALGTAWFAEKLTEAGLPVPALVTLAAGRPFYKVEDGRLHYLTTQGEYAVVERGEGVLLLSDIKRASKPVAKTASAALWDIGDGVLCLEFTGKMNALDDQVMALYRKAIEIIGDGTSGPYKALVIHNEGDNFSVGANLGLALFALNIALWPQIEQATAEGQQTYKALKYAPFPVVGAPSGMALGGGCEILLHCDAVQAHAESYIGLVEVGVGLVPGWGGCKEMLYRHTYNKKRPGGPMPPIAKAFEYISTAKVAKSAFEAKEMLILRPTDGITMNRDRLLADAKAKALELAKDYKAPEPLEIRLPGPGARTALEMAVEGFHGQGKATDHDVVVSGELAWVLSGGDTDITTVLTEDDLLDLEREAFMRLVRTPGTIDRIDHMLSTGKPLRN</sequence>
<accession>A0A248JMD4</accession>
<comment type="catalytic activity">
    <reaction evidence="7">
        <text>a (3S)-3-hydroxyacyl-CoA + NAD(+) = a 3-oxoacyl-CoA + NADH + H(+)</text>
        <dbReference type="Rhea" id="RHEA:22432"/>
        <dbReference type="ChEBI" id="CHEBI:15378"/>
        <dbReference type="ChEBI" id="CHEBI:57318"/>
        <dbReference type="ChEBI" id="CHEBI:57540"/>
        <dbReference type="ChEBI" id="CHEBI:57945"/>
        <dbReference type="ChEBI" id="CHEBI:90726"/>
        <dbReference type="EC" id="1.1.1.35"/>
    </reaction>
</comment>
<evidence type="ECO:0000256" key="5">
    <source>
        <dbReference type="ARBA" id="ARBA00023027"/>
    </source>
</evidence>
<evidence type="ECO:0000313" key="11">
    <source>
        <dbReference type="Proteomes" id="UP000197153"/>
    </source>
</evidence>
<dbReference type="GO" id="GO:0003857">
    <property type="term" value="F:(3S)-3-hydroxyacyl-CoA dehydrogenase (NAD+) activity"/>
    <property type="evidence" value="ECO:0007669"/>
    <property type="project" value="UniProtKB-EC"/>
</dbReference>
<reference evidence="10 11" key="1">
    <citation type="submission" date="2017-06" db="EMBL/GenBank/DDBJ databases">
        <title>Complete genome sequence of Nitrospirillum amazonense strain CBAmC, an endophytic nitrogen-fixing and plant growth-promoting bacterium, isolated from sugarcane.</title>
        <authorList>
            <person name="Schwab S."/>
            <person name="dos Santos Teixeira K.R."/>
            <person name="Simoes Araujo J.L."/>
            <person name="Soares Vidal M."/>
            <person name="Borges de Freitas H.R."/>
            <person name="Rivello Crivelaro A.L."/>
            <person name="Bueno de Camargo Nunes A."/>
            <person name="dos Santos C.M."/>
            <person name="Palmeira da Silva Rosa D."/>
            <person name="da Silva Padilha D."/>
            <person name="da Silva E."/>
            <person name="Araujo Terra L."/>
            <person name="Soares Mendes V."/>
            <person name="Farinelli L."/>
            <person name="Magalhaes Cruz L."/>
            <person name="Baldani J.I."/>
        </authorList>
    </citation>
    <scope>NUCLEOTIDE SEQUENCE [LARGE SCALE GENOMIC DNA]</scope>
    <source>
        <strain evidence="10 11">CBAmC</strain>
    </source>
</reference>
<dbReference type="KEGG" id="nao:Y958_02730"/>
<organism evidence="10 11">
    <name type="scientific">Nitrospirillum viridazoti CBAmc</name>
    <dbReference type="NCBI Taxonomy" id="1441467"/>
    <lineage>
        <taxon>Bacteria</taxon>
        <taxon>Pseudomonadati</taxon>
        <taxon>Pseudomonadota</taxon>
        <taxon>Alphaproteobacteria</taxon>
        <taxon>Rhodospirillales</taxon>
        <taxon>Azospirillaceae</taxon>
        <taxon>Nitrospirillum</taxon>
        <taxon>Nitrospirillum viridazoti</taxon>
    </lineage>
</organism>
<dbReference type="UniPathway" id="UPA00659"/>
<dbReference type="PANTHER" id="PTHR48075">
    <property type="entry name" value="3-HYDROXYACYL-COA DEHYDROGENASE FAMILY PROTEIN"/>
    <property type="match status" value="1"/>
</dbReference>
<dbReference type="InterPro" id="IPR006176">
    <property type="entry name" value="3-OHacyl-CoA_DH_NAD-bd"/>
</dbReference>
<name>A0A248JMD4_9PROT</name>
<dbReference type="AlphaFoldDB" id="A0A248JMD4"/>
<dbReference type="PANTHER" id="PTHR48075:SF7">
    <property type="entry name" value="3-HYDROXYACYL-COA DEHYDROGENASE-RELATED"/>
    <property type="match status" value="1"/>
</dbReference>
<evidence type="ECO:0000256" key="4">
    <source>
        <dbReference type="ARBA" id="ARBA00023002"/>
    </source>
</evidence>
<evidence type="ECO:0000313" key="10">
    <source>
        <dbReference type="EMBL" id="ASG19865.1"/>
    </source>
</evidence>
<dbReference type="Gene3D" id="1.10.1040.50">
    <property type="match status" value="1"/>
</dbReference>
<keyword evidence="5" id="KW-0520">NAD</keyword>
<dbReference type="InterPro" id="IPR008927">
    <property type="entry name" value="6-PGluconate_DH-like_C_sf"/>
</dbReference>
<dbReference type="GO" id="GO:0070403">
    <property type="term" value="F:NAD+ binding"/>
    <property type="evidence" value="ECO:0007669"/>
    <property type="project" value="InterPro"/>
</dbReference>
<feature type="domain" description="3-hydroxyacyl-CoA dehydrogenase C-terminal" evidence="8">
    <location>
        <begin position="195"/>
        <end position="296"/>
    </location>
</feature>